<accession>A0ABS8GXU0</accession>
<keyword evidence="1" id="KW-0732">Signal</keyword>
<protein>
    <recommendedName>
        <fullName evidence="4">Polysaccharide lyase-like protein</fullName>
    </recommendedName>
</protein>
<dbReference type="EMBL" id="JAJGNP010000001">
    <property type="protein sequence ID" value="MCC4231102.1"/>
    <property type="molecule type" value="Genomic_DNA"/>
</dbReference>
<proteinExistence type="predicted"/>
<evidence type="ECO:0000313" key="3">
    <source>
        <dbReference type="Proteomes" id="UP001198830"/>
    </source>
</evidence>
<dbReference type="RefSeq" id="WP_228225779.1">
    <property type="nucleotide sequence ID" value="NZ_JAJGNP010000001.1"/>
</dbReference>
<evidence type="ECO:0000256" key="1">
    <source>
        <dbReference type="SAM" id="SignalP"/>
    </source>
</evidence>
<reference evidence="2 3" key="1">
    <citation type="submission" date="2021-10" db="EMBL/GenBank/DDBJ databases">
        <title>The diversity and Nitrogen Metabolism of Culturable Nitrate-Utilizing Bacteria Within the Oxygen Minimum Zone of the Changjiang (Yangtze River)Estuary.</title>
        <authorList>
            <person name="Zhang D."/>
            <person name="Zheng J."/>
            <person name="Liu S."/>
            <person name="He W."/>
        </authorList>
    </citation>
    <scope>NUCLEOTIDE SEQUENCE [LARGE SCALE GENOMIC DNA]</scope>
    <source>
        <strain evidence="2 3">FXH275-2</strain>
    </source>
</reference>
<sequence>MLRMFAIGLAAGSCQTLALAQQPSAERLLNFDDGAKVEGRKLPKVITPGGSINATIDPGTILDGAPRISSSGCYSPPKCLRLSMAPSAPNSKKNKILFNIWSHHKKVPGGQNGIIRINDGRVTNVSFAMKLGAGYSTPIHNLLHFQVSQTLPDKSRSAKMDYVPAGPIISLNMVPKSRRADKSSEYQEFVLSVRYPGANKFRYYDRRDKTVLYRGKMKIGEWYRFGLSFALKGGNDQPQGNIRFRLNGEQKVNYNGPIGFSPKKYGSSDTVGIDLGIYRTPDKSGRQTVYFDDVKVFRPK</sequence>
<feature type="chain" id="PRO_5046624346" description="Polysaccharide lyase-like protein" evidence="1">
    <location>
        <begin position="21"/>
        <end position="300"/>
    </location>
</feature>
<organism evidence="2 3">
    <name type="scientific">Sphingobium soli</name>
    <dbReference type="NCBI Taxonomy" id="1591116"/>
    <lineage>
        <taxon>Bacteria</taxon>
        <taxon>Pseudomonadati</taxon>
        <taxon>Pseudomonadota</taxon>
        <taxon>Alphaproteobacteria</taxon>
        <taxon>Sphingomonadales</taxon>
        <taxon>Sphingomonadaceae</taxon>
        <taxon>Sphingobium</taxon>
    </lineage>
</organism>
<gene>
    <name evidence="2" type="ORF">LL253_00185</name>
</gene>
<keyword evidence="3" id="KW-1185">Reference proteome</keyword>
<dbReference type="Proteomes" id="UP001198830">
    <property type="component" value="Unassembled WGS sequence"/>
</dbReference>
<name>A0ABS8GXU0_9SPHN</name>
<dbReference type="Gene3D" id="2.60.120.200">
    <property type="match status" value="1"/>
</dbReference>
<feature type="signal peptide" evidence="1">
    <location>
        <begin position="1"/>
        <end position="20"/>
    </location>
</feature>
<evidence type="ECO:0000313" key="2">
    <source>
        <dbReference type="EMBL" id="MCC4231102.1"/>
    </source>
</evidence>
<evidence type="ECO:0008006" key="4">
    <source>
        <dbReference type="Google" id="ProtNLM"/>
    </source>
</evidence>
<comment type="caution">
    <text evidence="2">The sequence shown here is derived from an EMBL/GenBank/DDBJ whole genome shotgun (WGS) entry which is preliminary data.</text>
</comment>